<dbReference type="InterPro" id="IPR056924">
    <property type="entry name" value="SH3_Tf2-1"/>
</dbReference>
<reference evidence="2" key="1">
    <citation type="journal article" date="2020" name="Nat. Genet.">
        <title>Genomic diversifications of five Gossypium allopolyploid species and their impact on cotton improvement.</title>
        <authorList>
            <person name="Chen Z.J."/>
            <person name="Sreedasyam A."/>
            <person name="Ando A."/>
            <person name="Song Q."/>
            <person name="De Santiago L.M."/>
            <person name="Hulse-Kemp A.M."/>
            <person name="Ding M."/>
            <person name="Ye W."/>
            <person name="Kirkbride R.C."/>
            <person name="Jenkins J."/>
            <person name="Plott C."/>
            <person name="Lovell J."/>
            <person name="Lin Y.M."/>
            <person name="Vaughn R."/>
            <person name="Liu B."/>
            <person name="Simpson S."/>
            <person name="Scheffler B.E."/>
            <person name="Wen L."/>
            <person name="Saski C.A."/>
            <person name="Grover C.E."/>
            <person name="Hu G."/>
            <person name="Conover J.L."/>
            <person name="Carlson J.W."/>
            <person name="Shu S."/>
            <person name="Boston L.B."/>
            <person name="Williams M."/>
            <person name="Peterson D.G."/>
            <person name="McGee K."/>
            <person name="Jones D.C."/>
            <person name="Wendel J.F."/>
            <person name="Stelly D.M."/>
            <person name="Grimwood J."/>
            <person name="Schmutz J."/>
        </authorList>
    </citation>
    <scope>NUCLEOTIDE SEQUENCE [LARGE SCALE GENOMIC DNA]</scope>
    <source>
        <strain evidence="2">cv. TM-1</strain>
    </source>
</reference>
<sequence length="205" mass="24366">MAPYEALYGRKYRTPLCWIELGEWRVLGLELVVETEDQVRLIRNHLKAASDRQKFYIYLKRHEIEYSVGDLVFIKVSPWKKVLRFGRKGKLSLRFIGSYQILKSVGPVAYQLELPPELDRIHDVFYVSMLRRYCSDPTHIILVEEIDVRPDLNFEEELVQILERDVRVLRRKSIALVKVLWQNHSTQEATWESEDAMSQQHPHLF</sequence>
<dbReference type="SUPFAM" id="SSF54160">
    <property type="entry name" value="Chromo domain-like"/>
    <property type="match status" value="1"/>
</dbReference>
<evidence type="ECO:0000313" key="3">
    <source>
        <dbReference type="RefSeq" id="XP_016747520.2"/>
    </source>
</evidence>
<evidence type="ECO:0000313" key="2">
    <source>
        <dbReference type="Proteomes" id="UP000818029"/>
    </source>
</evidence>
<dbReference type="RefSeq" id="XP_016747520.2">
    <property type="nucleotide sequence ID" value="XM_016892031.2"/>
</dbReference>
<dbReference type="STRING" id="3635.A0A1U8P8Q3"/>
<accession>A0A1U8P8Q3</accession>
<evidence type="ECO:0000259" key="1">
    <source>
        <dbReference type="Pfam" id="PF24626"/>
    </source>
</evidence>
<dbReference type="GeneID" id="107956331"/>
<organism evidence="2 3">
    <name type="scientific">Gossypium hirsutum</name>
    <name type="common">Upland cotton</name>
    <name type="synonym">Gossypium mexicanum</name>
    <dbReference type="NCBI Taxonomy" id="3635"/>
    <lineage>
        <taxon>Eukaryota</taxon>
        <taxon>Viridiplantae</taxon>
        <taxon>Streptophyta</taxon>
        <taxon>Embryophyta</taxon>
        <taxon>Tracheophyta</taxon>
        <taxon>Spermatophyta</taxon>
        <taxon>Magnoliopsida</taxon>
        <taxon>eudicotyledons</taxon>
        <taxon>Gunneridae</taxon>
        <taxon>Pentapetalae</taxon>
        <taxon>rosids</taxon>
        <taxon>malvids</taxon>
        <taxon>Malvales</taxon>
        <taxon>Malvaceae</taxon>
        <taxon>Malvoideae</taxon>
        <taxon>Gossypium</taxon>
    </lineage>
</organism>
<dbReference type="PANTHER" id="PTHR46148:SF44">
    <property type="entry name" value="GAG-POL POLYPROTEIN"/>
    <property type="match status" value="1"/>
</dbReference>
<dbReference type="InterPro" id="IPR016197">
    <property type="entry name" value="Chromo-like_dom_sf"/>
</dbReference>
<keyword evidence="2" id="KW-1185">Reference proteome</keyword>
<dbReference type="KEGG" id="ghi:107956331"/>
<protein>
    <recommendedName>
        <fullName evidence="1">Tf2-1-like SH3-like domain-containing protein</fullName>
    </recommendedName>
</protein>
<dbReference type="Proteomes" id="UP000818029">
    <property type="component" value="Chromosome A06"/>
</dbReference>
<dbReference type="PaxDb" id="3635-A0A1U8P8Q3"/>
<gene>
    <name evidence="3" type="primary">LOC107956331</name>
</gene>
<proteinExistence type="predicted"/>
<name>A0A1U8P8Q3_GOSHI</name>
<reference evidence="3" key="2">
    <citation type="submission" date="2025-08" db="UniProtKB">
        <authorList>
            <consortium name="RefSeq"/>
        </authorList>
    </citation>
    <scope>IDENTIFICATION</scope>
</reference>
<dbReference type="Pfam" id="PF24626">
    <property type="entry name" value="SH3_Tf2-1"/>
    <property type="match status" value="1"/>
</dbReference>
<dbReference type="PANTHER" id="PTHR46148">
    <property type="entry name" value="CHROMO DOMAIN-CONTAINING PROTEIN"/>
    <property type="match status" value="1"/>
</dbReference>
<feature type="domain" description="Tf2-1-like SH3-like" evidence="1">
    <location>
        <begin position="69"/>
        <end position="133"/>
    </location>
</feature>
<dbReference type="AlphaFoldDB" id="A0A1U8P8Q3"/>